<accession>A0A5B7WWQ2</accession>
<evidence type="ECO:0000313" key="2">
    <source>
        <dbReference type="Proteomes" id="UP000307000"/>
    </source>
</evidence>
<gene>
    <name evidence="1" type="ORF">GcLGCM259_2774</name>
</gene>
<proteinExistence type="predicted"/>
<organism evidence="1 2">
    <name type="scientific">Glutamicibacter creatinolyticus</name>
    <dbReference type="NCBI Taxonomy" id="162496"/>
    <lineage>
        <taxon>Bacteria</taxon>
        <taxon>Bacillati</taxon>
        <taxon>Actinomycetota</taxon>
        <taxon>Actinomycetes</taxon>
        <taxon>Micrococcales</taxon>
        <taxon>Micrococcaceae</taxon>
        <taxon>Glutamicibacter</taxon>
    </lineage>
</organism>
<dbReference type="AlphaFoldDB" id="A0A5B7WWQ2"/>
<evidence type="ECO:0000313" key="1">
    <source>
        <dbReference type="EMBL" id="QCY48481.1"/>
    </source>
</evidence>
<sequence length="80" mass="8864">MAAEPITPTQIITISVGITVTPRTNSRMVRPREMRAMNPATNGEKAMTQHQMNTVHQPFQLSCQVLRGLAVLPASVHRLM</sequence>
<name>A0A5B7WWQ2_9MICC</name>
<keyword evidence="2" id="KW-1185">Reference proteome</keyword>
<reference evidence="1 2" key="1">
    <citation type="submission" date="2018-12" db="EMBL/GenBank/DDBJ databases">
        <title>Complete Genome Sequence of Glutamicibacter creatinolyticus strain LGCM259,isolated from an abscess of a 12-year-old mare in Italy.</title>
        <authorList>
            <person name="Santos R.G."/>
            <person name="Silva A.L."/>
            <person name="Seyffert N."/>
            <person name="Castro T.L.P."/>
            <person name="Attili A.R."/>
            <person name="Rifici C."/>
            <person name="Mazzullo G."/>
            <person name="Brenig B."/>
            <person name="Venanzi F."/>
            <person name="Azevedo V."/>
        </authorList>
    </citation>
    <scope>NUCLEOTIDE SEQUENCE [LARGE SCALE GENOMIC DNA]</scope>
    <source>
        <strain evidence="1 2">LGCM 259</strain>
    </source>
</reference>
<dbReference type="Proteomes" id="UP000307000">
    <property type="component" value="Chromosome"/>
</dbReference>
<protein>
    <submittedName>
        <fullName evidence="1">Uncharacterized protein</fullName>
    </submittedName>
</protein>
<dbReference type="EMBL" id="CP034412">
    <property type="protein sequence ID" value="QCY48481.1"/>
    <property type="molecule type" value="Genomic_DNA"/>
</dbReference>
<dbReference type="KEGG" id="gcr:GcLGCM259_2774"/>